<dbReference type="PANTHER" id="PTHR33375:SF7">
    <property type="entry name" value="CHROMOSOME 2-PARTITIONING PROTEIN PARB-RELATED"/>
    <property type="match status" value="1"/>
</dbReference>
<dbReference type="Gene3D" id="3.90.1530.30">
    <property type="match status" value="1"/>
</dbReference>
<dbReference type="InterPro" id="IPR050336">
    <property type="entry name" value="Chromosome_partition/occlusion"/>
</dbReference>
<name>A0ABU8VR28_9BURK</name>
<keyword evidence="3" id="KW-1185">Reference proteome</keyword>
<protein>
    <recommendedName>
        <fullName evidence="4">Chromosome partitioning protein ParB</fullName>
    </recommendedName>
</protein>
<feature type="compositionally biased region" description="Acidic residues" evidence="1">
    <location>
        <begin position="732"/>
        <end position="754"/>
    </location>
</feature>
<evidence type="ECO:0008006" key="4">
    <source>
        <dbReference type="Google" id="ProtNLM"/>
    </source>
</evidence>
<dbReference type="RefSeq" id="WP_340361321.1">
    <property type="nucleotide sequence ID" value="NZ_JBBKZU010000031.1"/>
</dbReference>
<evidence type="ECO:0000313" key="3">
    <source>
        <dbReference type="Proteomes" id="UP001365846"/>
    </source>
</evidence>
<gene>
    <name evidence="2" type="ORF">WKW77_34105</name>
</gene>
<reference evidence="2 3" key="1">
    <citation type="submission" date="2024-03" db="EMBL/GenBank/DDBJ databases">
        <title>Novel species of the genus Variovorax.</title>
        <authorList>
            <person name="Liu Q."/>
            <person name="Xin Y.-H."/>
        </authorList>
    </citation>
    <scope>NUCLEOTIDE SEQUENCE [LARGE SCALE GENOMIC DNA]</scope>
    <source>
        <strain evidence="2 3">KACC 18899</strain>
    </source>
</reference>
<dbReference type="CDD" id="cd16406">
    <property type="entry name" value="ParB_N_like"/>
    <property type="match status" value="1"/>
</dbReference>
<feature type="region of interest" description="Disordered" evidence="1">
    <location>
        <begin position="703"/>
        <end position="754"/>
    </location>
</feature>
<dbReference type="EMBL" id="JBBKZU010000031">
    <property type="protein sequence ID" value="MEJ8816127.1"/>
    <property type="molecule type" value="Genomic_DNA"/>
</dbReference>
<proteinExistence type="predicted"/>
<dbReference type="SUPFAM" id="SSF109709">
    <property type="entry name" value="KorB DNA-binding domain-like"/>
    <property type="match status" value="1"/>
</dbReference>
<evidence type="ECO:0000256" key="1">
    <source>
        <dbReference type="SAM" id="MobiDB-lite"/>
    </source>
</evidence>
<feature type="region of interest" description="Disordered" evidence="1">
    <location>
        <begin position="462"/>
        <end position="494"/>
    </location>
</feature>
<dbReference type="Gene3D" id="1.10.10.2830">
    <property type="match status" value="1"/>
</dbReference>
<organism evidence="2 3">
    <name type="scientific">Variovorax ureilyticus</name>
    <dbReference type="NCBI Taxonomy" id="1836198"/>
    <lineage>
        <taxon>Bacteria</taxon>
        <taxon>Pseudomonadati</taxon>
        <taxon>Pseudomonadota</taxon>
        <taxon>Betaproteobacteria</taxon>
        <taxon>Burkholderiales</taxon>
        <taxon>Comamonadaceae</taxon>
        <taxon>Variovorax</taxon>
    </lineage>
</organism>
<sequence length="754" mass="81632">MSAFEAEEHDAVVRVGGEVVPVEQGRRQAIPLNCLFLSQKNARKVRNPESIPALAAMIDSQGILYPLCVVAEQQVALANGEARKKIKGRKAKKGDGAETAEAADTAQAHAADTFGVVAGGRRLAALKWLVAEGRMAADSPIECLVFDVGRATAVSLVENVAQEPMNQADVLVAMKALVEEGQSAGQIAAAFGVSVLTVERRLKLASLAPQFVDLYREGKIAMDVLQALALSDDPAQQVNVWESLETYNRSAYQIRQLLTRNEISTESPLAVFVGIEAYRQAGGSVREDLFSTEGTSLLQDSALLNRLALDKLEGEAEKMREAGWKWAEARISFPYAERSRFAQLRCEKVKATKQERDAMQALEADQGRIRTRIDELESLVYGDDAEEDREWTSEEQAEHDSLEDQWQVLDDHLDAMGEALREWTPQQKAIAGVILSIDSDGQVHVAEGLVTADDRKALVQAGEQGQAKDGFDDDPAGRDSGTRSGATSLESAPKERAEFSASLCQNLTAHRTAAVAAAFTQNPQAALAALLHTLIVHEREPWQSSPLNVRFESNAHGIGSAAAEYDETPAAQLIAQAEVIYDKLPGDSARLFDHLQAMDLSGLLDVLALFVGRAYSVQCGDPVREIRRGFDPAQGIERVLGVDMADWWNPTPERYLRHVPKAKMIAAVTEGCGAQAAQPLEKMKKDEAVKAAAQLEGKRWLPSTLRPYATGSAGVDEEGEDDESTGDIGAETPEDAQEQGDLGGEGDDGSDDLN</sequence>
<dbReference type="PANTHER" id="PTHR33375">
    <property type="entry name" value="CHROMOSOME-PARTITIONING PROTEIN PARB-RELATED"/>
    <property type="match status" value="1"/>
</dbReference>
<accession>A0ABU8VR28</accession>
<feature type="compositionally biased region" description="Acidic residues" evidence="1">
    <location>
        <begin position="715"/>
        <end position="725"/>
    </location>
</feature>
<dbReference type="Proteomes" id="UP001365846">
    <property type="component" value="Unassembled WGS sequence"/>
</dbReference>
<evidence type="ECO:0000313" key="2">
    <source>
        <dbReference type="EMBL" id="MEJ8816127.1"/>
    </source>
</evidence>
<comment type="caution">
    <text evidence="2">The sequence shown here is derived from an EMBL/GenBank/DDBJ whole genome shotgun (WGS) entry which is preliminary data.</text>
</comment>